<name>A0ABQ2USD6_9ACTN</name>
<proteinExistence type="predicted"/>
<feature type="region of interest" description="Disordered" evidence="1">
    <location>
        <begin position="98"/>
        <end position="117"/>
    </location>
</feature>
<gene>
    <name evidence="2" type="ORF">GCM10010211_13800</name>
</gene>
<dbReference type="Gene3D" id="1.10.357.10">
    <property type="entry name" value="Tetracycline Repressor, domain 2"/>
    <property type="match status" value="1"/>
</dbReference>
<comment type="caution">
    <text evidence="2">The sequence shown here is derived from an EMBL/GenBank/DDBJ whole genome shotgun (WGS) entry which is preliminary data.</text>
</comment>
<organism evidence="2 3">
    <name type="scientific">Streptomyces albospinus</name>
    <dbReference type="NCBI Taxonomy" id="285515"/>
    <lineage>
        <taxon>Bacteria</taxon>
        <taxon>Bacillati</taxon>
        <taxon>Actinomycetota</taxon>
        <taxon>Actinomycetes</taxon>
        <taxon>Kitasatosporales</taxon>
        <taxon>Streptomycetaceae</taxon>
        <taxon>Streptomyces</taxon>
    </lineage>
</organism>
<accession>A0ABQ2USD6</accession>
<reference evidence="3" key="1">
    <citation type="journal article" date="2019" name="Int. J. Syst. Evol. Microbiol.">
        <title>The Global Catalogue of Microorganisms (GCM) 10K type strain sequencing project: providing services to taxonomists for standard genome sequencing and annotation.</title>
        <authorList>
            <consortium name="The Broad Institute Genomics Platform"/>
            <consortium name="The Broad Institute Genome Sequencing Center for Infectious Disease"/>
            <person name="Wu L."/>
            <person name="Ma J."/>
        </authorList>
    </citation>
    <scope>NUCLEOTIDE SEQUENCE [LARGE SCALE GENOMIC DNA]</scope>
    <source>
        <strain evidence="3">JCM 3399</strain>
    </source>
</reference>
<dbReference type="EMBL" id="BMRP01000003">
    <property type="protein sequence ID" value="GGU50635.1"/>
    <property type="molecule type" value="Genomic_DNA"/>
</dbReference>
<evidence type="ECO:0000313" key="2">
    <source>
        <dbReference type="EMBL" id="GGU50635.1"/>
    </source>
</evidence>
<evidence type="ECO:0000313" key="3">
    <source>
        <dbReference type="Proteomes" id="UP000654471"/>
    </source>
</evidence>
<evidence type="ECO:0000256" key="1">
    <source>
        <dbReference type="SAM" id="MobiDB-lite"/>
    </source>
</evidence>
<dbReference type="Proteomes" id="UP000654471">
    <property type="component" value="Unassembled WGS sequence"/>
</dbReference>
<keyword evidence="3" id="KW-1185">Reference proteome</keyword>
<protein>
    <submittedName>
        <fullName evidence="2">Uncharacterized protein</fullName>
    </submittedName>
</protein>
<sequence length="117" mass="12306">MHHRFPGRDELLEAAVRWCVDGDTERRAAGLAAAPDARAELLHLSALRTPRTEQPRRQWPVRLGLCAQAARDTAVGGCTSTTTGSGAPPPPTCCGAVSTTAPSAPWTRTSPPCGSPH</sequence>